<dbReference type="Proteomes" id="UP000824533">
    <property type="component" value="Linkage Group LG18"/>
</dbReference>
<keyword evidence="2" id="KW-1185">Reference proteome</keyword>
<sequence length="922" mass="103681">MGSNTAGQLRLLYWNPGGVTDKILPLRLLTQSQDIHIVLLGETKLRPEKVLKVPNYVVYRRDEISPRGQPYRGTAALVRRDIVHDELGHPLFEELRSVGVLVKTGGRETKIYAGYRPPGPRFLATDLRNIFDGTTPTVLVGDLNAKHHAWGSRVITPAGKRLLDEAEAGDLTVIGPDSPTHIPSNPHHSADVLDIVVHQNLCCPVHIEVLYDLDTQHLPILVTLALEVIAIPQKTLSTRTNWAAYATSMEYLPLGPLSTPEEVESSARLIMERMKAAKDAATTMSPIRTRRRPELPARLSQDINHKRALRRLWARTRCPVLKTRLNALTAQVSEAVKTWRGETWENVIDRSEHATDLHALNRVLQRTPIPTYPLLDDVGRKRFKPQDRAEILAEHLEKQFSPHPVPVAATDDIREHHQLVERTVLEFLSRPQTPLDGKVFISPAEVRKAALCLPRRKAPGSDETPTEALRNLPRRGCAALARLFNGILRTSYFPDVWKTGKVIMLPKPGKDRRLPSSYRPITLLPHIAKLFERLLLRRLTPCIEPRPEQFGFRSGHSTTLQLTRVLHLLTCELNKGNCTVGVFLDIEKAFDRVWHAGLIFKLIDTSTPPALVRLVASFLEGRNFYVSVEQALSQKRVINAGVPQGSCLSPALYGLYTDDIPTLAGSLHPWEKDVTLALYADDSAFFATSQGVDMAARRMQRVLDKLPVWLDKWRMAVNVGKTAALLVTRRRYKPEPLKLRGQEIEWQTSVKYLGVHIDRSLSMCLQAERVINETRAAGALLRPVLDSKLPLRTKIGVYKTYLRSRLTYAAPAWYALCSTTRRSRIQARQNIALRVCTGAGRYVRNDVIARDVGIPSVEEFVAKMARRMFDRADNGGHTSLHGIAPLHARPPDHQRTWLPTPRDLIRSPNQGDGVRSQNPQSC</sequence>
<reference evidence="1 2" key="1">
    <citation type="journal article" date="2021" name="Front. Genet.">
        <title>Chromosome-Level Genome Assembly Reveals Significant Gene Expansion in the Toll and IMD Signaling Pathways of Dendrolimus kikuchii.</title>
        <authorList>
            <person name="Zhou J."/>
            <person name="Wu P."/>
            <person name="Xiong Z."/>
            <person name="Liu N."/>
            <person name="Zhao N."/>
            <person name="Ji M."/>
            <person name="Qiu Y."/>
            <person name="Yang B."/>
        </authorList>
    </citation>
    <scope>NUCLEOTIDE SEQUENCE [LARGE SCALE GENOMIC DNA]</scope>
    <source>
        <strain evidence="1">Ann1</strain>
    </source>
</reference>
<dbReference type="EMBL" id="CM034404">
    <property type="protein sequence ID" value="KAJ0173910.1"/>
    <property type="molecule type" value="Genomic_DNA"/>
</dbReference>
<organism evidence="1 2">
    <name type="scientific">Dendrolimus kikuchii</name>
    <dbReference type="NCBI Taxonomy" id="765133"/>
    <lineage>
        <taxon>Eukaryota</taxon>
        <taxon>Metazoa</taxon>
        <taxon>Ecdysozoa</taxon>
        <taxon>Arthropoda</taxon>
        <taxon>Hexapoda</taxon>
        <taxon>Insecta</taxon>
        <taxon>Pterygota</taxon>
        <taxon>Neoptera</taxon>
        <taxon>Endopterygota</taxon>
        <taxon>Lepidoptera</taxon>
        <taxon>Glossata</taxon>
        <taxon>Ditrysia</taxon>
        <taxon>Bombycoidea</taxon>
        <taxon>Lasiocampidae</taxon>
        <taxon>Dendrolimus</taxon>
    </lineage>
</organism>
<gene>
    <name evidence="1" type="ORF">K1T71_010056</name>
</gene>
<comment type="caution">
    <text evidence="1">The sequence shown here is derived from an EMBL/GenBank/DDBJ whole genome shotgun (WGS) entry which is preliminary data.</text>
</comment>
<proteinExistence type="predicted"/>
<evidence type="ECO:0000313" key="1">
    <source>
        <dbReference type="EMBL" id="KAJ0173910.1"/>
    </source>
</evidence>
<name>A0ACC1CQP2_9NEOP</name>
<evidence type="ECO:0000313" key="2">
    <source>
        <dbReference type="Proteomes" id="UP000824533"/>
    </source>
</evidence>
<protein>
    <submittedName>
        <fullName evidence="1">Uncharacterized protein</fullName>
    </submittedName>
</protein>
<accession>A0ACC1CQP2</accession>